<dbReference type="RefSeq" id="WP_213170464.1">
    <property type="nucleotide sequence ID" value="NZ_CP070496.1"/>
</dbReference>
<evidence type="ECO:0000313" key="3">
    <source>
        <dbReference type="EMBL" id="QSB04466.1"/>
    </source>
</evidence>
<dbReference type="EMBL" id="CP070496">
    <property type="protein sequence ID" value="QSB04466.1"/>
    <property type="molecule type" value="Genomic_DNA"/>
</dbReference>
<feature type="active site" description="Nucleophile" evidence="1">
    <location>
        <position position="115"/>
    </location>
</feature>
<reference evidence="3" key="1">
    <citation type="submission" date="2021-02" db="EMBL/GenBank/DDBJ databases">
        <title>Natronoglycomyces albus gen. nov., sp. nov, a haloalkaliphilic actinobacterium from a soda solonchak soil.</title>
        <authorList>
            <person name="Sorokin D.Y."/>
            <person name="Khijniak T.V."/>
            <person name="Zakharycheva A.P."/>
            <person name="Boueva O.V."/>
            <person name="Ariskina E.V."/>
            <person name="Hahnke R.L."/>
            <person name="Bunk B."/>
            <person name="Sproer C."/>
            <person name="Schumann P."/>
            <person name="Evtushenko L.I."/>
            <person name="Kublanov I.V."/>
        </authorList>
    </citation>
    <scope>NUCLEOTIDE SEQUENCE</scope>
    <source>
        <strain evidence="3">DSM 106290</strain>
    </source>
</reference>
<keyword evidence="2" id="KW-0479">Metal-binding</keyword>
<dbReference type="KEGG" id="nav:JQS30_11810"/>
<dbReference type="InterPro" id="IPR007035">
    <property type="entry name" value="Peptidase_M55"/>
</dbReference>
<dbReference type="InterPro" id="IPR036177">
    <property type="entry name" value="Peptidase_M55_sf"/>
</dbReference>
<evidence type="ECO:0000313" key="4">
    <source>
        <dbReference type="Proteomes" id="UP000662939"/>
    </source>
</evidence>
<feature type="binding site" evidence="2">
    <location>
        <position position="10"/>
    </location>
    <ligand>
        <name>Zn(2+)</name>
        <dbReference type="ChEBI" id="CHEBI:29105"/>
        <label>1</label>
    </ligand>
</feature>
<dbReference type="Gene3D" id="3.40.50.10780">
    <property type="entry name" value="Dipeptide transport protein"/>
    <property type="match status" value="1"/>
</dbReference>
<name>A0A895XPL1_9ACTN</name>
<feature type="binding site" evidence="2">
    <location>
        <position position="60"/>
    </location>
    <ligand>
        <name>Zn(2+)</name>
        <dbReference type="ChEBI" id="CHEBI:29105"/>
        <label>2</label>
    </ligand>
</feature>
<sequence>MHVYISVDMEGVAGVATKEQVLPGGSGYARAQALMTREANAAIAGAFNGGATKVTVNDSHGPMDNLLHDELDERARVVVGRPKAHGMVNGVTSDVDLAMFVGYHAAGGQIGVLAHSFSSAAFAEIRLNGEIASELRINSLFAAGCGVPTVLVSGDDVICAEARNVYPTVTAVEVKTVEGFTAANSMHPTAACAAIRQASEQAVRYGEHPVLDIPDRLLLEAEMTSATGAELASYVPGATRTGTRTVMREVDSPQELIGLISVWAKLG</sequence>
<dbReference type="AlphaFoldDB" id="A0A895XPL1"/>
<evidence type="ECO:0000256" key="1">
    <source>
        <dbReference type="PIRSR" id="PIRSR015853-1"/>
    </source>
</evidence>
<dbReference type="InterPro" id="IPR027476">
    <property type="entry name" value="DppA_N"/>
</dbReference>
<feature type="binding site" evidence="2">
    <location>
        <position position="104"/>
    </location>
    <ligand>
        <name>Zn(2+)</name>
        <dbReference type="ChEBI" id="CHEBI:29105"/>
        <label>2</label>
    </ligand>
</feature>
<organism evidence="3 4">
    <name type="scientific">Natronoglycomyces albus</name>
    <dbReference type="NCBI Taxonomy" id="2811108"/>
    <lineage>
        <taxon>Bacteria</taxon>
        <taxon>Bacillati</taxon>
        <taxon>Actinomycetota</taxon>
        <taxon>Actinomycetes</taxon>
        <taxon>Glycomycetales</taxon>
        <taxon>Glycomycetaceae</taxon>
        <taxon>Natronoglycomyces</taxon>
    </lineage>
</organism>
<proteinExistence type="predicted"/>
<dbReference type="PIRSF" id="PIRSF015853">
    <property type="entry name" value="Pep_DppA"/>
    <property type="match status" value="1"/>
</dbReference>
<dbReference type="SUPFAM" id="SSF63992">
    <property type="entry name" value="Dipeptide transport protein"/>
    <property type="match status" value="1"/>
</dbReference>
<protein>
    <submittedName>
        <fullName evidence="3">M55 family metallopeptidase</fullName>
    </submittedName>
</protein>
<keyword evidence="2" id="KW-0862">Zinc</keyword>
<dbReference type="GO" id="GO:0046872">
    <property type="term" value="F:metal ion binding"/>
    <property type="evidence" value="ECO:0007669"/>
    <property type="project" value="UniProtKB-KW"/>
</dbReference>
<dbReference type="Gene3D" id="3.30.1360.130">
    <property type="entry name" value="Dipeptide transport protein"/>
    <property type="match status" value="1"/>
</dbReference>
<evidence type="ECO:0000256" key="2">
    <source>
        <dbReference type="PIRSR" id="PIRSR015853-2"/>
    </source>
</evidence>
<dbReference type="CDD" id="cd08663">
    <property type="entry name" value="DAP_dppA_1"/>
    <property type="match status" value="1"/>
</dbReference>
<gene>
    <name evidence="3" type="ORF">JQS30_11810</name>
</gene>
<accession>A0A895XPL1</accession>
<keyword evidence="4" id="KW-1185">Reference proteome</keyword>
<dbReference type="Proteomes" id="UP000662939">
    <property type="component" value="Chromosome"/>
</dbReference>
<feature type="binding site" evidence="2">
    <location>
        <position position="8"/>
    </location>
    <ligand>
        <name>Zn(2+)</name>
        <dbReference type="ChEBI" id="CHEBI:29105"/>
        <label>1</label>
    </ligand>
</feature>
<feature type="binding site" evidence="2">
    <location>
        <position position="134"/>
    </location>
    <ligand>
        <name>Zn(2+)</name>
        <dbReference type="ChEBI" id="CHEBI:29105"/>
        <label>2</label>
    </ligand>
</feature>
<feature type="binding site" evidence="2">
    <location>
        <position position="8"/>
    </location>
    <ligand>
        <name>Zn(2+)</name>
        <dbReference type="ChEBI" id="CHEBI:29105"/>
        <label>2</label>
    </ligand>
</feature>
<dbReference type="Pfam" id="PF04951">
    <property type="entry name" value="Peptidase_M55"/>
    <property type="match status" value="1"/>
</dbReference>